<dbReference type="RefSeq" id="WP_089329804.1">
    <property type="nucleotide sequence ID" value="NZ_FZOR01000041.1"/>
</dbReference>
<dbReference type="EMBL" id="FZOR01000041">
    <property type="protein sequence ID" value="SNT54120.1"/>
    <property type="molecule type" value="Genomic_DNA"/>
</dbReference>
<dbReference type="Pfam" id="PF01661">
    <property type="entry name" value="Macro"/>
    <property type="match status" value="1"/>
</dbReference>
<evidence type="ECO:0000313" key="2">
    <source>
        <dbReference type="EMBL" id="SNT54120.1"/>
    </source>
</evidence>
<organism evidence="2 3">
    <name type="scientific">Actinomadura meyerae</name>
    <dbReference type="NCBI Taxonomy" id="240840"/>
    <lineage>
        <taxon>Bacteria</taxon>
        <taxon>Bacillati</taxon>
        <taxon>Actinomycetota</taxon>
        <taxon>Actinomycetes</taxon>
        <taxon>Streptosporangiales</taxon>
        <taxon>Thermomonosporaceae</taxon>
        <taxon>Actinomadura</taxon>
    </lineage>
</organism>
<dbReference type="PROSITE" id="PS51154">
    <property type="entry name" value="MACRO"/>
    <property type="match status" value="1"/>
</dbReference>
<dbReference type="InterPro" id="IPR043472">
    <property type="entry name" value="Macro_dom-like"/>
</dbReference>
<proteinExistence type="predicted"/>
<gene>
    <name evidence="2" type="ORF">SAMN05443665_104140</name>
</gene>
<reference evidence="2 3" key="1">
    <citation type="submission" date="2017-06" db="EMBL/GenBank/DDBJ databases">
        <authorList>
            <person name="Kim H.J."/>
            <person name="Triplett B.A."/>
        </authorList>
    </citation>
    <scope>NUCLEOTIDE SEQUENCE [LARGE SCALE GENOMIC DNA]</scope>
    <source>
        <strain evidence="2 3">DSM 44715</strain>
    </source>
</reference>
<dbReference type="AlphaFoldDB" id="A0A239NH77"/>
<dbReference type="SUPFAM" id="SSF52949">
    <property type="entry name" value="Macro domain-like"/>
    <property type="match status" value="1"/>
</dbReference>
<accession>A0A239NH77</accession>
<dbReference type="InterPro" id="IPR002589">
    <property type="entry name" value="Macro_dom"/>
</dbReference>
<name>A0A239NH77_9ACTN</name>
<evidence type="ECO:0000259" key="1">
    <source>
        <dbReference type="PROSITE" id="PS51154"/>
    </source>
</evidence>
<sequence length="361" mass="38935">MPSETSHASFGHAALVADLRAVRERGLLRLHEVDLPALSAAAMALGLPVGDDRVRSSLTRVIERAATGLAGNLDTATAYTFGLVPGTRDWPAQDRRSRAAAVYGVSVERFRKRQERLVIDNLAQRILDLCPAALPDTGGVPLGGSVEVSVPAGAVTLHRKPVETLHGVDVLVSSENVYLEMSKTFRSTFSASLRSAAATRDAMGAISKDVLQDELHEWLRKEGREGIPLLAGTVVPTSPGELRAQGVKRVYHAAVAVPRPRTDTYDVEASAVVRAVRNVFALARDERARHEPSLRSLCFPVFGAGRGGLPPHTAFAYLWGALEPEMRSGEWDVHLIARSAATAEAVMKGLRARDRERTALP</sequence>
<protein>
    <submittedName>
        <fullName evidence="2">O-acetyl-ADP-ribose deacetylase (Regulator of RNase III), contains Macro domain</fullName>
    </submittedName>
</protein>
<feature type="domain" description="Macro" evidence="1">
    <location>
        <begin position="142"/>
        <end position="354"/>
    </location>
</feature>
<evidence type="ECO:0000313" key="3">
    <source>
        <dbReference type="Proteomes" id="UP000198318"/>
    </source>
</evidence>
<dbReference type="Gene3D" id="3.40.220.10">
    <property type="entry name" value="Leucine Aminopeptidase, subunit E, domain 1"/>
    <property type="match status" value="1"/>
</dbReference>
<dbReference type="Proteomes" id="UP000198318">
    <property type="component" value="Unassembled WGS sequence"/>
</dbReference>
<keyword evidence="3" id="KW-1185">Reference proteome</keyword>
<dbReference type="OrthoDB" id="5141210at2"/>